<reference evidence="1 2" key="1">
    <citation type="submission" date="2017-03" db="EMBL/GenBank/DDBJ databases">
        <authorList>
            <person name="Afonso C.L."/>
            <person name="Miller P.J."/>
            <person name="Scott M.A."/>
            <person name="Spackman E."/>
            <person name="Goraichik I."/>
            <person name="Dimitrov K.M."/>
            <person name="Suarez D.L."/>
            <person name="Swayne D.E."/>
        </authorList>
    </citation>
    <scope>NUCLEOTIDE SEQUENCE [LARGE SCALE GENOMIC DNA]</scope>
    <source>
        <strain evidence="1">PRJEB14757</strain>
    </source>
</reference>
<sequence>MRLPMSERDAFYATKQLNNTKLIVFILNDYLIKGVINQDL</sequence>
<dbReference type="STRING" id="1246637.MTBBW1_1890020"/>
<accession>A0A1W1HB28</accession>
<protein>
    <submittedName>
        <fullName evidence="1">Uncharacterized protein</fullName>
    </submittedName>
</protein>
<dbReference type="AlphaFoldDB" id="A0A1W1HB28"/>
<evidence type="ECO:0000313" key="2">
    <source>
        <dbReference type="Proteomes" id="UP000191931"/>
    </source>
</evidence>
<proteinExistence type="predicted"/>
<organism evidence="1 2">
    <name type="scientific">Desulfamplus magnetovallimortis</name>
    <dbReference type="NCBI Taxonomy" id="1246637"/>
    <lineage>
        <taxon>Bacteria</taxon>
        <taxon>Pseudomonadati</taxon>
        <taxon>Thermodesulfobacteriota</taxon>
        <taxon>Desulfobacteria</taxon>
        <taxon>Desulfobacterales</taxon>
        <taxon>Desulfobacteraceae</taxon>
        <taxon>Desulfamplus</taxon>
    </lineage>
</organism>
<dbReference type="EMBL" id="FWEV01000100">
    <property type="protein sequence ID" value="SLM29622.1"/>
    <property type="molecule type" value="Genomic_DNA"/>
</dbReference>
<keyword evidence="2" id="KW-1185">Reference proteome</keyword>
<dbReference type="Proteomes" id="UP000191931">
    <property type="component" value="Unassembled WGS sequence"/>
</dbReference>
<gene>
    <name evidence="1" type="ORF">MTBBW1_1890020</name>
</gene>
<evidence type="ECO:0000313" key="1">
    <source>
        <dbReference type="EMBL" id="SLM29622.1"/>
    </source>
</evidence>
<name>A0A1W1HB28_9BACT</name>